<evidence type="ECO:0000256" key="2">
    <source>
        <dbReference type="ARBA" id="ARBA00006645"/>
    </source>
</evidence>
<dbReference type="InterPro" id="IPR011010">
    <property type="entry name" value="DNA_brk_join_enz"/>
</dbReference>
<dbReference type="SUPFAM" id="SSF55869">
    <property type="entry name" value="DNA topoisomerase I domain"/>
    <property type="match status" value="1"/>
</dbReference>
<accession>A0A951PI16</accession>
<keyword evidence="6" id="KW-0413">Isomerase</keyword>
<comment type="catalytic activity">
    <reaction evidence="1">
        <text>ATP-independent breakage of single-stranded DNA, followed by passage and rejoining.</text>
        <dbReference type="EC" id="5.6.2.1"/>
    </reaction>
</comment>
<evidence type="ECO:0000259" key="8">
    <source>
        <dbReference type="Pfam" id="PF21338"/>
    </source>
</evidence>
<organism evidence="9 10">
    <name type="scientific">Symplocastrum torsivum CPER-KK1</name>
    <dbReference type="NCBI Taxonomy" id="450513"/>
    <lineage>
        <taxon>Bacteria</taxon>
        <taxon>Bacillati</taxon>
        <taxon>Cyanobacteriota</taxon>
        <taxon>Cyanophyceae</taxon>
        <taxon>Oscillatoriophycideae</taxon>
        <taxon>Oscillatoriales</taxon>
        <taxon>Microcoleaceae</taxon>
        <taxon>Symplocastrum</taxon>
    </lineage>
</organism>
<proteinExistence type="inferred from homology"/>
<dbReference type="InterPro" id="IPR035447">
    <property type="entry name" value="DNA_topo_I_N_sf"/>
</dbReference>
<evidence type="ECO:0000256" key="4">
    <source>
        <dbReference type="ARBA" id="ARBA00023029"/>
    </source>
</evidence>
<dbReference type="Proteomes" id="UP000753908">
    <property type="component" value="Unassembled WGS sequence"/>
</dbReference>
<dbReference type="GO" id="GO:0003917">
    <property type="term" value="F:DNA topoisomerase type I (single strand cut, ATP-independent) activity"/>
    <property type="evidence" value="ECO:0007669"/>
    <property type="project" value="UniProtKB-EC"/>
</dbReference>
<keyword evidence="5" id="KW-0238">DNA-binding</keyword>
<dbReference type="Pfam" id="PF01028">
    <property type="entry name" value="Topoisom_I"/>
    <property type="match status" value="1"/>
</dbReference>
<dbReference type="EMBL" id="JAHHIF010000006">
    <property type="protein sequence ID" value="MBW4543948.1"/>
    <property type="molecule type" value="Genomic_DNA"/>
</dbReference>
<keyword evidence="4" id="KW-0799">Topoisomerase</keyword>
<reference evidence="9" key="2">
    <citation type="journal article" date="2022" name="Microbiol. Resour. Announc.">
        <title>Metagenome Sequencing to Explore Phylogenomics of Terrestrial Cyanobacteria.</title>
        <authorList>
            <person name="Ward R.D."/>
            <person name="Stajich J.E."/>
            <person name="Johansen J.R."/>
            <person name="Huntemann M."/>
            <person name="Clum A."/>
            <person name="Foster B."/>
            <person name="Foster B."/>
            <person name="Roux S."/>
            <person name="Palaniappan K."/>
            <person name="Varghese N."/>
            <person name="Mukherjee S."/>
            <person name="Reddy T.B.K."/>
            <person name="Daum C."/>
            <person name="Copeland A."/>
            <person name="Chen I.A."/>
            <person name="Ivanova N.N."/>
            <person name="Kyrpides N.C."/>
            <person name="Shapiro N."/>
            <person name="Eloe-Fadrosh E.A."/>
            <person name="Pietrasiak N."/>
        </authorList>
    </citation>
    <scope>NUCLEOTIDE SEQUENCE</scope>
    <source>
        <strain evidence="9">CPER-KK1</strain>
    </source>
</reference>
<dbReference type="Gene3D" id="3.30.66.10">
    <property type="entry name" value="DNA topoisomerase I domain"/>
    <property type="match status" value="1"/>
</dbReference>
<evidence type="ECO:0000256" key="5">
    <source>
        <dbReference type="ARBA" id="ARBA00023125"/>
    </source>
</evidence>
<dbReference type="Gene3D" id="1.10.132.120">
    <property type="match status" value="1"/>
</dbReference>
<dbReference type="EC" id="5.6.2.1" evidence="3"/>
<evidence type="ECO:0000313" key="9">
    <source>
        <dbReference type="EMBL" id="MBW4543948.1"/>
    </source>
</evidence>
<dbReference type="InterPro" id="IPR014711">
    <property type="entry name" value="TopoI_cat_a-hlx-sub_euk"/>
</dbReference>
<dbReference type="Pfam" id="PF21338">
    <property type="entry name" value="Top1B_N_bact"/>
    <property type="match status" value="1"/>
</dbReference>
<protein>
    <recommendedName>
        <fullName evidence="3">DNA topoisomerase</fullName>
        <ecNumber evidence="3">5.6.2.1</ecNumber>
    </recommendedName>
</protein>
<reference evidence="9" key="1">
    <citation type="submission" date="2021-05" db="EMBL/GenBank/DDBJ databases">
        <authorList>
            <person name="Pietrasiak N."/>
            <person name="Ward R."/>
            <person name="Stajich J.E."/>
            <person name="Kurbessoian T."/>
        </authorList>
    </citation>
    <scope>NUCLEOTIDE SEQUENCE</scope>
    <source>
        <strain evidence="9">CPER-KK1</strain>
    </source>
</reference>
<dbReference type="InterPro" id="IPR001631">
    <property type="entry name" value="TopoI"/>
</dbReference>
<dbReference type="Gene3D" id="3.90.15.10">
    <property type="entry name" value="Topoisomerase I, Chain A, domain 3"/>
    <property type="match status" value="1"/>
</dbReference>
<dbReference type="AlphaFoldDB" id="A0A951PI16"/>
<evidence type="ECO:0000256" key="6">
    <source>
        <dbReference type="ARBA" id="ARBA00023235"/>
    </source>
</evidence>
<evidence type="ECO:0000256" key="1">
    <source>
        <dbReference type="ARBA" id="ARBA00000213"/>
    </source>
</evidence>
<dbReference type="InterPro" id="IPR049331">
    <property type="entry name" value="Top1B_N_bact"/>
</dbReference>
<gene>
    <name evidence="9" type="ORF">KME25_05835</name>
</gene>
<evidence type="ECO:0000259" key="7">
    <source>
        <dbReference type="Pfam" id="PF01028"/>
    </source>
</evidence>
<feature type="domain" description="DNA topoisomerase IB N-terminal" evidence="8">
    <location>
        <begin position="44"/>
        <end position="92"/>
    </location>
</feature>
<sequence length="364" mass="40981">MKTSTVKKPDLTIITDPVESAKTAGLRYVSDASPGILRKQRGKGFSYIGVDGKPLSDASERDRIEALGIPPAWKDVWICPLANGHLQATGHDAKGRKQYRYHHHWRTIRSQTKFNRMIPFSAALPLIREQIERHLTLKGLPREKILATIVRLLETTYIRIGNVEYAQENQSYGLTTLHNRHVDVSGSTVRFHFKGKSGVNHDIELNDRRVAKIIKRCQELPGHELFQYFDDDGQPQTIDSGDVNNYLRELTNEDFTAKDFRTWAGTVMAARELRAMEGFESQTQAKKNVVQAIKNVASELGNRPATSRKYYVHPAVIDAYLEGTLGAIEEQSSGSTCDDSPYSLSSEERAVVTLLERSLTDLDN</sequence>
<feature type="domain" description="DNA topoisomerase I catalytic core eukaryotic-type" evidence="7">
    <location>
        <begin position="105"/>
        <end position="320"/>
    </location>
</feature>
<evidence type="ECO:0000313" key="10">
    <source>
        <dbReference type="Proteomes" id="UP000753908"/>
    </source>
</evidence>
<dbReference type="InterPro" id="IPR013500">
    <property type="entry name" value="TopoI_cat_euk"/>
</dbReference>
<dbReference type="GO" id="GO:0003677">
    <property type="term" value="F:DNA binding"/>
    <property type="evidence" value="ECO:0007669"/>
    <property type="project" value="UniProtKB-KW"/>
</dbReference>
<dbReference type="PROSITE" id="PS52038">
    <property type="entry name" value="TOPO_IB_2"/>
    <property type="match status" value="1"/>
</dbReference>
<comment type="caution">
    <text evidence="9">The sequence shown here is derived from an EMBL/GenBank/DDBJ whole genome shotgun (WGS) entry which is preliminary data.</text>
</comment>
<comment type="similarity">
    <text evidence="2">Belongs to the type IB topoisomerase family.</text>
</comment>
<dbReference type="PRINTS" id="PR00416">
    <property type="entry name" value="EUTPISMRASEI"/>
</dbReference>
<dbReference type="SUPFAM" id="SSF56349">
    <property type="entry name" value="DNA breaking-rejoining enzymes"/>
    <property type="match status" value="1"/>
</dbReference>
<name>A0A951PI16_9CYAN</name>
<evidence type="ECO:0000256" key="3">
    <source>
        <dbReference type="ARBA" id="ARBA00012891"/>
    </source>
</evidence>
<dbReference type="GO" id="GO:0006265">
    <property type="term" value="P:DNA topological change"/>
    <property type="evidence" value="ECO:0007669"/>
    <property type="project" value="InterPro"/>
</dbReference>